<dbReference type="InterPro" id="IPR001128">
    <property type="entry name" value="Cyt_P450"/>
</dbReference>
<evidence type="ECO:0000313" key="11">
    <source>
        <dbReference type="Proteomes" id="UP001498398"/>
    </source>
</evidence>
<comment type="caution">
    <text evidence="10">The sequence shown here is derived from an EMBL/GenBank/DDBJ whole genome shotgun (WGS) entry which is preliminary data.</text>
</comment>
<keyword evidence="6" id="KW-0560">Oxidoreductase</keyword>
<comment type="similarity">
    <text evidence="3">Belongs to the cytochrome P450 family.</text>
</comment>
<gene>
    <name evidence="10" type="ORF">VKT23_008447</name>
</gene>
<name>A0ABR1JGG6_9AGAR</name>
<protein>
    <recommendedName>
        <fullName evidence="12">Cytochrome P450</fullName>
    </recommendedName>
</protein>
<evidence type="ECO:0000256" key="5">
    <source>
        <dbReference type="ARBA" id="ARBA00022723"/>
    </source>
</evidence>
<feature type="transmembrane region" description="Helical" evidence="9">
    <location>
        <begin position="6"/>
        <end position="29"/>
    </location>
</feature>
<evidence type="ECO:0000256" key="9">
    <source>
        <dbReference type="SAM" id="Phobius"/>
    </source>
</evidence>
<keyword evidence="8" id="KW-0503">Monooxygenase</keyword>
<comment type="pathway">
    <text evidence="2">Secondary metabolite biosynthesis.</text>
</comment>
<keyword evidence="7" id="KW-0408">Iron</keyword>
<dbReference type="PRINTS" id="PR00385">
    <property type="entry name" value="P450"/>
</dbReference>
<dbReference type="EMBL" id="JBANRG010000013">
    <property type="protein sequence ID" value="KAK7461271.1"/>
    <property type="molecule type" value="Genomic_DNA"/>
</dbReference>
<comment type="cofactor">
    <cofactor evidence="1">
        <name>heme</name>
        <dbReference type="ChEBI" id="CHEBI:30413"/>
    </cofactor>
</comment>
<dbReference type="InterPro" id="IPR036396">
    <property type="entry name" value="Cyt_P450_sf"/>
</dbReference>
<evidence type="ECO:0000313" key="10">
    <source>
        <dbReference type="EMBL" id="KAK7461271.1"/>
    </source>
</evidence>
<dbReference type="Pfam" id="PF00067">
    <property type="entry name" value="p450"/>
    <property type="match status" value="1"/>
</dbReference>
<dbReference type="CDD" id="cd11065">
    <property type="entry name" value="CYP64-like"/>
    <property type="match status" value="1"/>
</dbReference>
<dbReference type="InterPro" id="IPR050364">
    <property type="entry name" value="Cytochrome_P450_fung"/>
</dbReference>
<evidence type="ECO:0000256" key="1">
    <source>
        <dbReference type="ARBA" id="ARBA00001971"/>
    </source>
</evidence>
<keyword evidence="11" id="KW-1185">Reference proteome</keyword>
<sequence length="441" mass="49499">MALAELLLPVPSELLTAISLTLVLFYAILQRQLQKGGSKEHPLPPGPPAKPILGNILDVPVKGQWEKFTQYREQYGDLVYLHGLGNKVLVLNTIKAINDLLDRRGHIYSHRPVFTVVGELMALGQSMPLLPYGKEWREHRKLAHVALSPTAVKKYHIVQEDLAALMMKDFLNEPQDFFSHVRLTAGRIILSVTYGISPETADDKYITHAEETMDVIGKSTVPGAFLADLLPFLKHLPSWVPFQKEAATGKEMIERLVTLPFEHVKKEMASGSAPESLTQDLLSLEKRNQSEYDKRVKWTTGAMYGAGGETTYSTVLVFMMAMALHPEIQSKAQAEIDRVVGTSRMPTVNNKENLKYVDAVIKEVMRWHPVLPLSIARRTAEADVYEGYFIPEGTIVIPNVWAVSLEPNSKYPPDQFIPGRFLDDTQSIIEPSTWAFGFGRR</sequence>
<evidence type="ECO:0000256" key="6">
    <source>
        <dbReference type="ARBA" id="ARBA00023002"/>
    </source>
</evidence>
<dbReference type="SUPFAM" id="SSF48264">
    <property type="entry name" value="Cytochrome P450"/>
    <property type="match status" value="1"/>
</dbReference>
<evidence type="ECO:0000256" key="2">
    <source>
        <dbReference type="ARBA" id="ARBA00005179"/>
    </source>
</evidence>
<organism evidence="10 11">
    <name type="scientific">Marasmiellus scandens</name>
    <dbReference type="NCBI Taxonomy" id="2682957"/>
    <lineage>
        <taxon>Eukaryota</taxon>
        <taxon>Fungi</taxon>
        <taxon>Dikarya</taxon>
        <taxon>Basidiomycota</taxon>
        <taxon>Agaricomycotina</taxon>
        <taxon>Agaricomycetes</taxon>
        <taxon>Agaricomycetidae</taxon>
        <taxon>Agaricales</taxon>
        <taxon>Marasmiineae</taxon>
        <taxon>Omphalotaceae</taxon>
        <taxon>Marasmiellus</taxon>
    </lineage>
</organism>
<keyword evidence="9" id="KW-1133">Transmembrane helix</keyword>
<evidence type="ECO:0000256" key="4">
    <source>
        <dbReference type="ARBA" id="ARBA00022617"/>
    </source>
</evidence>
<proteinExistence type="inferred from homology"/>
<dbReference type="InterPro" id="IPR002401">
    <property type="entry name" value="Cyt_P450_E_grp-I"/>
</dbReference>
<evidence type="ECO:0000256" key="7">
    <source>
        <dbReference type="ARBA" id="ARBA00023004"/>
    </source>
</evidence>
<keyword evidence="9" id="KW-0472">Membrane</keyword>
<evidence type="ECO:0000256" key="8">
    <source>
        <dbReference type="ARBA" id="ARBA00023033"/>
    </source>
</evidence>
<keyword evidence="9" id="KW-0812">Transmembrane</keyword>
<evidence type="ECO:0000256" key="3">
    <source>
        <dbReference type="ARBA" id="ARBA00010617"/>
    </source>
</evidence>
<dbReference type="PANTHER" id="PTHR46300:SF7">
    <property type="entry name" value="P450, PUTATIVE (EUROFUNG)-RELATED"/>
    <property type="match status" value="1"/>
</dbReference>
<evidence type="ECO:0008006" key="12">
    <source>
        <dbReference type="Google" id="ProtNLM"/>
    </source>
</evidence>
<keyword evidence="4" id="KW-0349">Heme</keyword>
<dbReference type="PANTHER" id="PTHR46300">
    <property type="entry name" value="P450, PUTATIVE (EUROFUNG)-RELATED-RELATED"/>
    <property type="match status" value="1"/>
</dbReference>
<keyword evidence="5" id="KW-0479">Metal-binding</keyword>
<accession>A0ABR1JGG6</accession>
<reference evidence="10 11" key="1">
    <citation type="submission" date="2024-01" db="EMBL/GenBank/DDBJ databases">
        <title>A draft genome for the cacao thread blight pathogen Marasmiellus scandens.</title>
        <authorList>
            <person name="Baruah I.K."/>
            <person name="Leung J."/>
            <person name="Bukari Y."/>
            <person name="Amoako-Attah I."/>
            <person name="Meinhardt L.W."/>
            <person name="Bailey B.A."/>
            <person name="Cohen S.P."/>
        </authorList>
    </citation>
    <scope>NUCLEOTIDE SEQUENCE [LARGE SCALE GENOMIC DNA]</scope>
    <source>
        <strain evidence="10 11">GH-19</strain>
    </source>
</reference>
<dbReference type="Gene3D" id="1.10.630.10">
    <property type="entry name" value="Cytochrome P450"/>
    <property type="match status" value="1"/>
</dbReference>
<dbReference type="PRINTS" id="PR00463">
    <property type="entry name" value="EP450I"/>
</dbReference>
<dbReference type="Proteomes" id="UP001498398">
    <property type="component" value="Unassembled WGS sequence"/>
</dbReference>